<evidence type="ECO:0000259" key="1">
    <source>
        <dbReference type="Pfam" id="PF06985"/>
    </source>
</evidence>
<organism evidence="2 3">
    <name type="scientific">Cucurbitaria berberidis CBS 394.84</name>
    <dbReference type="NCBI Taxonomy" id="1168544"/>
    <lineage>
        <taxon>Eukaryota</taxon>
        <taxon>Fungi</taxon>
        <taxon>Dikarya</taxon>
        <taxon>Ascomycota</taxon>
        <taxon>Pezizomycotina</taxon>
        <taxon>Dothideomycetes</taxon>
        <taxon>Pleosporomycetidae</taxon>
        <taxon>Pleosporales</taxon>
        <taxon>Pleosporineae</taxon>
        <taxon>Cucurbitariaceae</taxon>
        <taxon>Cucurbitaria</taxon>
    </lineage>
</organism>
<dbReference type="OrthoDB" id="5428863at2759"/>
<comment type="caution">
    <text evidence="2">The sequence shown here is derived from an EMBL/GenBank/DDBJ whole genome shotgun (WGS) entry which is preliminary data.</text>
</comment>
<keyword evidence="3" id="KW-1185">Reference proteome</keyword>
<feature type="domain" description="Heterokaryon incompatibility" evidence="1">
    <location>
        <begin position="84"/>
        <end position="227"/>
    </location>
</feature>
<gene>
    <name evidence="2" type="ORF">K460DRAFT_413466</name>
</gene>
<dbReference type="PANTHER" id="PTHR33112">
    <property type="entry name" value="DOMAIN PROTEIN, PUTATIVE-RELATED"/>
    <property type="match status" value="1"/>
</dbReference>
<protein>
    <submittedName>
        <fullName evidence="2">HET-domain-containing protein</fullName>
    </submittedName>
</protein>
<evidence type="ECO:0000313" key="2">
    <source>
        <dbReference type="EMBL" id="KAF1851982.1"/>
    </source>
</evidence>
<dbReference type="Proteomes" id="UP000800039">
    <property type="component" value="Unassembled WGS sequence"/>
</dbReference>
<dbReference type="GeneID" id="63854860"/>
<name>A0A9P4GVC0_9PLEO</name>
<dbReference type="Pfam" id="PF06985">
    <property type="entry name" value="HET"/>
    <property type="match status" value="1"/>
</dbReference>
<accession>A0A9P4GVC0</accession>
<dbReference type="PANTHER" id="PTHR33112:SF12">
    <property type="entry name" value="HETEROKARYON INCOMPATIBILITY DOMAIN-CONTAINING PROTEIN"/>
    <property type="match status" value="1"/>
</dbReference>
<dbReference type="InterPro" id="IPR010730">
    <property type="entry name" value="HET"/>
</dbReference>
<dbReference type="EMBL" id="ML976614">
    <property type="protein sequence ID" value="KAF1851982.1"/>
    <property type="molecule type" value="Genomic_DNA"/>
</dbReference>
<evidence type="ECO:0000313" key="3">
    <source>
        <dbReference type="Proteomes" id="UP000800039"/>
    </source>
</evidence>
<dbReference type="AlphaFoldDB" id="A0A9P4GVC0"/>
<proteinExistence type="predicted"/>
<sequence length="635" mass="72886">MSLSDRNLAIDSYRDPPWHSSLAGGRPIPEYHAHLEIVKSWLRLCDEQHGSQCHAKKEDSDIWPLWLIDVVECCIVDGNRATRYLTLSYVWGGVHTLQATTSNIEDLQQPRSLDQFGDTLPKTIRQAMEFTRLIGEQYIWIDQLCILQDDALNKEFQIDHMAELYANSHLTLVAASGESAASGLGRTLGLGPSETRRWKYEQYSKILHHGWPLQESTWGSRGWTFQENIFARRAIFFLKYTVDFREGEGLTWECEHAGWTDLQGPVTLEKSLRLKPHRGRFDGLHHRSWPDLYEYTHLADTYAKRKFTYPSDVIPAFSGFATVVGKSFRGGILYGLPALFFDVALLWQSPRLATRRVVSSHSGIQTQLPSWSWVSWPGQVNLALWTAGCEYLELFSTSLVVNPLVKWHIITSDNIRVAIESDYHKYRHLFDAADGELPSGWSRVVRDAIRSRKRPQSWSSNAESYAYKHSTDARTIFNYPIPLVEPFHIDAITPKSNLITCRANRAWFSMVVERSLHPSLYTSIFDSNKVWSGMLDIVYNGLVNKGSTSATVNNPRCELIAISTGSVLQDPRYDIRSWFKEERHPRRPNTGTRYYFYNVLWIEWVEGIAFRKALGRVHKAAWDAAERELIDVILG</sequence>
<dbReference type="RefSeq" id="XP_040794545.1">
    <property type="nucleotide sequence ID" value="XM_040937610.1"/>
</dbReference>
<reference evidence="2" key="1">
    <citation type="submission" date="2020-01" db="EMBL/GenBank/DDBJ databases">
        <authorList>
            <consortium name="DOE Joint Genome Institute"/>
            <person name="Haridas S."/>
            <person name="Albert R."/>
            <person name="Binder M."/>
            <person name="Bloem J."/>
            <person name="Labutti K."/>
            <person name="Salamov A."/>
            <person name="Andreopoulos B."/>
            <person name="Baker S.E."/>
            <person name="Barry K."/>
            <person name="Bills G."/>
            <person name="Bluhm B.H."/>
            <person name="Cannon C."/>
            <person name="Castanera R."/>
            <person name="Culley D.E."/>
            <person name="Daum C."/>
            <person name="Ezra D."/>
            <person name="Gonzalez J.B."/>
            <person name="Henrissat B."/>
            <person name="Kuo A."/>
            <person name="Liang C."/>
            <person name="Lipzen A."/>
            <person name="Lutzoni F."/>
            <person name="Magnuson J."/>
            <person name="Mondo S."/>
            <person name="Nolan M."/>
            <person name="Ohm R."/>
            <person name="Pangilinan J."/>
            <person name="Park H.-J."/>
            <person name="Ramirez L."/>
            <person name="Alfaro M."/>
            <person name="Sun H."/>
            <person name="Tritt A."/>
            <person name="Yoshinaga Y."/>
            <person name="Zwiers L.-H."/>
            <person name="Turgeon B.G."/>
            <person name="Goodwin S.B."/>
            <person name="Spatafora J.W."/>
            <person name="Crous P.W."/>
            <person name="Grigoriev I.V."/>
        </authorList>
    </citation>
    <scope>NUCLEOTIDE SEQUENCE</scope>
    <source>
        <strain evidence="2">CBS 394.84</strain>
    </source>
</reference>